<keyword evidence="1" id="KW-1188">Viral release from host cell</keyword>
<dbReference type="InterPro" id="IPR010090">
    <property type="entry name" value="Phage_tape_meas"/>
</dbReference>
<dbReference type="Proteomes" id="UP000446719">
    <property type="component" value="Unassembled WGS sequence"/>
</dbReference>
<protein>
    <recommendedName>
        <fullName evidence="3">Phage tail tape measure protein domain-containing protein</fullName>
    </recommendedName>
</protein>
<reference evidence="4 5" key="1">
    <citation type="journal article" date="2019" name="Nat. Med.">
        <title>A library of human gut bacterial isolates paired with longitudinal multiomics data enables mechanistic microbiome research.</title>
        <authorList>
            <person name="Poyet M."/>
            <person name="Groussin M."/>
            <person name="Gibbons S.M."/>
            <person name="Avila-Pacheco J."/>
            <person name="Jiang X."/>
            <person name="Kearney S.M."/>
            <person name="Perrotta A.R."/>
            <person name="Berdy B."/>
            <person name="Zhao S."/>
            <person name="Lieberman T.D."/>
            <person name="Swanson P.K."/>
            <person name="Smith M."/>
            <person name="Roesemann S."/>
            <person name="Alexander J.E."/>
            <person name="Rich S.A."/>
            <person name="Livny J."/>
            <person name="Vlamakis H."/>
            <person name="Clish C."/>
            <person name="Bullock K."/>
            <person name="Deik A."/>
            <person name="Scott J."/>
            <person name="Pierce K.A."/>
            <person name="Xavier R.J."/>
            <person name="Alm E.J."/>
        </authorList>
    </citation>
    <scope>NUCLEOTIDE SEQUENCE [LARGE SCALE GENOMIC DNA]</scope>
    <source>
        <strain evidence="4 5">BIOML-A7</strain>
    </source>
</reference>
<dbReference type="Pfam" id="PF10145">
    <property type="entry name" value="PhageMin_Tail"/>
    <property type="match status" value="1"/>
</dbReference>
<name>A0A845KIZ9_9FIRM</name>
<comment type="caution">
    <text evidence="4">The sequence shown here is derived from an EMBL/GenBank/DDBJ whole genome shotgun (WGS) entry which is preliminary data.</text>
</comment>
<gene>
    <name evidence="4" type="ORF">GT565_00980</name>
</gene>
<feature type="domain" description="Phage tail tape measure protein" evidence="3">
    <location>
        <begin position="252"/>
        <end position="446"/>
    </location>
</feature>
<organism evidence="4 5">
    <name type="scientific">Dorea longicatena</name>
    <dbReference type="NCBI Taxonomy" id="88431"/>
    <lineage>
        <taxon>Bacteria</taxon>
        <taxon>Bacillati</taxon>
        <taxon>Bacillota</taxon>
        <taxon>Clostridia</taxon>
        <taxon>Lachnospirales</taxon>
        <taxon>Lachnospiraceae</taxon>
        <taxon>Dorea</taxon>
    </lineage>
</organism>
<dbReference type="PANTHER" id="PTHR37813">
    <property type="entry name" value="FELS-2 PROPHAGE PROTEIN"/>
    <property type="match status" value="1"/>
</dbReference>
<evidence type="ECO:0000313" key="4">
    <source>
        <dbReference type="EMBL" id="MZK16716.1"/>
    </source>
</evidence>
<feature type="compositionally biased region" description="Basic and acidic residues" evidence="2">
    <location>
        <begin position="11"/>
        <end position="66"/>
    </location>
</feature>
<accession>A0A845KIZ9</accession>
<evidence type="ECO:0000256" key="2">
    <source>
        <dbReference type="SAM" id="MobiDB-lite"/>
    </source>
</evidence>
<dbReference type="EMBL" id="WWSB01000001">
    <property type="protein sequence ID" value="MZK16716.1"/>
    <property type="molecule type" value="Genomic_DNA"/>
</dbReference>
<dbReference type="AlphaFoldDB" id="A0A845KIZ9"/>
<evidence type="ECO:0000256" key="1">
    <source>
        <dbReference type="ARBA" id="ARBA00022612"/>
    </source>
</evidence>
<sequence>MSKNSGGEVTYELRGDDSKLEQDLDKANKKVEKSSEKSADKAVKIEEEKTEKLKKQSDKVVKNHEKAADDVADAWKDAGKDTEKALSKLDDDIEITVDADADTGKAEQKIEHVSKDKNIDVDVNADVSDAGSGIESLEDVAEKTGEKISEKLSESASVAGNLGGALKESLGAAAESSLPLVGNIGKLTEGLSGAKVAALGVGVAAAGVVVAGVKGANDINSAMNQLTAATGATTEQSEKWRGVLESVYKNNYGEDYGDIADGIEQITKNLGDMDSEPLQSVTESAFALRDTFGYEIPESTRAAKAMMDNFGISGDQAMNLIAEGAQNGLDYSGELLDSISEYSVQFNKGGLGANDMFAIFQKGAESGAFNLDKVGDAVKEFSIRAIDGSDTTVDGFKKIGLNADEMAKKFSAGGDTAKEAFQQTIKGLAEMEDPIAQNTAGVDLFGTMWEDLGPEAVTAMADIQTSSYDTADAMNQIKDVKYDDLSSQFETLKRNVSTAIIPIGESLIPLLQTLANEVLPVVISFLIPLIQLFMALLSPIITLIGNAITPLISAFNKLVSNAITPLVQTLQSILVPMFTGSLNSVFNSASSVVRNIISIFRSLIDFIKNVFTGNWRGAWNNVRSIFSNAISGLAVIFKAPLNAIVDGWNSLARSLGSVSVPDWVPGVGGKSFSLPKMSRLKIGMDYVPCDMYPAYLDEGEWVLTKEEANILRSYGGLEGMIGMIDRNSSNVSVNVQNQNREFDYEKFGRAAADAMITAGIGFKCDEREFARLIKDLIDYV</sequence>
<proteinExistence type="predicted"/>
<feature type="region of interest" description="Disordered" evidence="2">
    <location>
        <begin position="1"/>
        <end position="66"/>
    </location>
</feature>
<evidence type="ECO:0000259" key="3">
    <source>
        <dbReference type="Pfam" id="PF10145"/>
    </source>
</evidence>
<dbReference type="PANTHER" id="PTHR37813:SF1">
    <property type="entry name" value="FELS-2 PROPHAGE PROTEIN"/>
    <property type="match status" value="1"/>
</dbReference>
<dbReference type="RefSeq" id="WP_161158742.1">
    <property type="nucleotide sequence ID" value="NZ_WWSB01000001.1"/>
</dbReference>
<evidence type="ECO:0000313" key="5">
    <source>
        <dbReference type="Proteomes" id="UP000446719"/>
    </source>
</evidence>